<name>A0A6G3WWF5_9ACTN</name>
<dbReference type="PANTHER" id="PTHR46663">
    <property type="entry name" value="DIGUANYLATE CYCLASE DGCT-RELATED"/>
    <property type="match status" value="1"/>
</dbReference>
<dbReference type="CDD" id="cd01949">
    <property type="entry name" value="GGDEF"/>
    <property type="match status" value="1"/>
</dbReference>
<organism evidence="3">
    <name type="scientific">Streptomyces sp. SID7499</name>
    <dbReference type="NCBI Taxonomy" id="2706086"/>
    <lineage>
        <taxon>Bacteria</taxon>
        <taxon>Bacillati</taxon>
        <taxon>Actinomycetota</taxon>
        <taxon>Actinomycetes</taxon>
        <taxon>Kitasatosporales</taxon>
        <taxon>Streptomycetaceae</taxon>
        <taxon>Streptomyces</taxon>
    </lineage>
</organism>
<accession>A0A6G3WWF5</accession>
<dbReference type="PROSITE" id="PS50887">
    <property type="entry name" value="GGDEF"/>
    <property type="match status" value="1"/>
</dbReference>
<evidence type="ECO:0000313" key="3">
    <source>
        <dbReference type="EMBL" id="NEE09866.1"/>
    </source>
</evidence>
<proteinExistence type="predicted"/>
<feature type="domain" description="PAC" evidence="1">
    <location>
        <begin position="1"/>
        <end position="23"/>
    </location>
</feature>
<dbReference type="EMBL" id="JAAGMN010002654">
    <property type="protein sequence ID" value="NEE09866.1"/>
    <property type="molecule type" value="Genomic_DNA"/>
</dbReference>
<evidence type="ECO:0000259" key="2">
    <source>
        <dbReference type="PROSITE" id="PS50887"/>
    </source>
</evidence>
<dbReference type="PANTHER" id="PTHR46663:SF2">
    <property type="entry name" value="GGDEF DOMAIN-CONTAINING PROTEIN"/>
    <property type="match status" value="1"/>
</dbReference>
<dbReference type="Pfam" id="PF00990">
    <property type="entry name" value="GGDEF"/>
    <property type="match status" value="1"/>
</dbReference>
<dbReference type="InterPro" id="IPR052163">
    <property type="entry name" value="DGC-Regulatory_Protein"/>
</dbReference>
<reference evidence="3" key="1">
    <citation type="submission" date="2020-01" db="EMBL/GenBank/DDBJ databases">
        <title>Insect and environment-associated Actinomycetes.</title>
        <authorList>
            <person name="Currrie C."/>
            <person name="Chevrette M."/>
            <person name="Carlson C."/>
            <person name="Stubbendieck R."/>
            <person name="Wendt-Pienkowski E."/>
        </authorList>
    </citation>
    <scope>NUCLEOTIDE SEQUENCE</scope>
    <source>
        <strain evidence="3">SID7499</strain>
    </source>
</reference>
<gene>
    <name evidence="3" type="ORF">G3M58_25880</name>
</gene>
<protein>
    <submittedName>
        <fullName evidence="3">GGDEF domain-containing protein</fullName>
    </submittedName>
</protein>
<feature type="non-terminal residue" evidence="3">
    <location>
        <position position="1"/>
    </location>
</feature>
<evidence type="ECO:0000259" key="1">
    <source>
        <dbReference type="PROSITE" id="PS50113"/>
    </source>
</evidence>
<comment type="caution">
    <text evidence="3">The sequence shown here is derived from an EMBL/GenBank/DDBJ whole genome shotgun (WGS) entry which is preliminary data.</text>
</comment>
<dbReference type="AlphaFoldDB" id="A0A6G3WWF5"/>
<dbReference type="PROSITE" id="PS50113">
    <property type="entry name" value="PAC"/>
    <property type="match status" value="1"/>
</dbReference>
<dbReference type="InterPro" id="IPR043128">
    <property type="entry name" value="Rev_trsase/Diguanyl_cyclase"/>
</dbReference>
<dbReference type="Gene3D" id="3.30.70.270">
    <property type="match status" value="1"/>
</dbReference>
<dbReference type="SUPFAM" id="SSF55073">
    <property type="entry name" value="Nucleotide cyclase"/>
    <property type="match status" value="1"/>
</dbReference>
<dbReference type="NCBIfam" id="TIGR00254">
    <property type="entry name" value="GGDEF"/>
    <property type="match status" value="1"/>
</dbReference>
<feature type="non-terminal residue" evidence="3">
    <location>
        <position position="94"/>
    </location>
</feature>
<sequence length="94" mass="10683">VRGLVVTLRDVTEQRQLEHELTQRAFHDSLTGLPNRMLLLERIERALLRGRRESTLTCVLYIDLDDFKIVNDSMGHAVGDQLLNAVGGRLTETL</sequence>
<feature type="domain" description="GGDEF" evidence="2">
    <location>
        <begin position="55"/>
        <end position="94"/>
    </location>
</feature>
<dbReference type="InterPro" id="IPR000160">
    <property type="entry name" value="GGDEF_dom"/>
</dbReference>
<dbReference type="InterPro" id="IPR029787">
    <property type="entry name" value="Nucleotide_cyclase"/>
</dbReference>
<dbReference type="InterPro" id="IPR000700">
    <property type="entry name" value="PAS-assoc_C"/>
</dbReference>